<evidence type="ECO:0000313" key="1">
    <source>
        <dbReference type="EnsemblMetazoa" id="OVOC10869.1"/>
    </source>
</evidence>
<reference evidence="2" key="1">
    <citation type="submission" date="2013-10" db="EMBL/GenBank/DDBJ databases">
        <title>Genome sequencing of Onchocerca volvulus.</title>
        <authorList>
            <person name="Cotton J."/>
            <person name="Tsai J."/>
            <person name="Stanley E."/>
            <person name="Tracey A."/>
            <person name="Holroyd N."/>
            <person name="Lustigman S."/>
            <person name="Berriman M."/>
        </authorList>
    </citation>
    <scope>NUCLEOTIDE SEQUENCE</scope>
</reference>
<accession>A0A2K6VGE2</accession>
<evidence type="ECO:0000313" key="2">
    <source>
        <dbReference type="Proteomes" id="UP000024404"/>
    </source>
</evidence>
<dbReference type="Proteomes" id="UP000024404">
    <property type="component" value="Unassembled WGS sequence"/>
</dbReference>
<organism evidence="1 2">
    <name type="scientific">Onchocerca volvulus</name>
    <dbReference type="NCBI Taxonomy" id="6282"/>
    <lineage>
        <taxon>Eukaryota</taxon>
        <taxon>Metazoa</taxon>
        <taxon>Ecdysozoa</taxon>
        <taxon>Nematoda</taxon>
        <taxon>Chromadorea</taxon>
        <taxon>Rhabditida</taxon>
        <taxon>Spirurina</taxon>
        <taxon>Spiruromorpha</taxon>
        <taxon>Filarioidea</taxon>
        <taxon>Onchocercidae</taxon>
        <taxon>Onchocerca</taxon>
    </lineage>
</organism>
<dbReference type="AlphaFoldDB" id="A0A2K6VGE2"/>
<protein>
    <submittedName>
        <fullName evidence="1">Uncharacterized protein</fullName>
    </submittedName>
</protein>
<dbReference type="EnsemblMetazoa" id="OVOC10869.1">
    <property type="protein sequence ID" value="OVOC10869.1"/>
    <property type="gene ID" value="WBGene00247678"/>
</dbReference>
<keyword evidence="2" id="KW-1185">Reference proteome</keyword>
<dbReference type="EMBL" id="CMVM020000345">
    <property type="status" value="NOT_ANNOTATED_CDS"/>
    <property type="molecule type" value="Genomic_DNA"/>
</dbReference>
<sequence length="82" mass="9147">MDGSEPSKVLNNGRVKGFVNILISNQQQNLHKRCRIQLIKAVDVKKAEQEILLDAGINAVKCTLTVKVDTKMLAKKSLREES</sequence>
<name>A0A2K6VGE2_ONCVO</name>
<reference evidence="1" key="2">
    <citation type="submission" date="2018-02" db="UniProtKB">
        <authorList>
            <consortium name="EnsemblMetazoa"/>
        </authorList>
    </citation>
    <scope>IDENTIFICATION</scope>
</reference>
<proteinExistence type="predicted"/>